<feature type="compositionally biased region" description="Basic and acidic residues" evidence="1">
    <location>
        <begin position="280"/>
        <end position="293"/>
    </location>
</feature>
<feature type="signal peptide" evidence="2">
    <location>
        <begin position="1"/>
        <end position="21"/>
    </location>
</feature>
<dbReference type="EMBL" id="CAIIXF020000001">
    <property type="protein sequence ID" value="CAH1774453.1"/>
    <property type="molecule type" value="Genomic_DNA"/>
</dbReference>
<evidence type="ECO:0000256" key="1">
    <source>
        <dbReference type="SAM" id="MobiDB-lite"/>
    </source>
</evidence>
<organism evidence="3 4">
    <name type="scientific">Owenia fusiformis</name>
    <name type="common">Polychaete worm</name>
    <dbReference type="NCBI Taxonomy" id="6347"/>
    <lineage>
        <taxon>Eukaryota</taxon>
        <taxon>Metazoa</taxon>
        <taxon>Spiralia</taxon>
        <taxon>Lophotrochozoa</taxon>
        <taxon>Annelida</taxon>
        <taxon>Polychaeta</taxon>
        <taxon>Sedentaria</taxon>
        <taxon>Canalipalpata</taxon>
        <taxon>Sabellida</taxon>
        <taxon>Oweniida</taxon>
        <taxon>Oweniidae</taxon>
        <taxon>Owenia</taxon>
    </lineage>
</organism>
<gene>
    <name evidence="3" type="ORF">OFUS_LOCUS1910</name>
</gene>
<dbReference type="AlphaFoldDB" id="A0A8S4N2F4"/>
<reference evidence="3" key="1">
    <citation type="submission" date="2022-03" db="EMBL/GenBank/DDBJ databases">
        <authorList>
            <person name="Martin C."/>
        </authorList>
    </citation>
    <scope>NUCLEOTIDE SEQUENCE</scope>
</reference>
<feature type="compositionally biased region" description="Acidic residues" evidence="1">
    <location>
        <begin position="69"/>
        <end position="79"/>
    </location>
</feature>
<feature type="compositionally biased region" description="Basic and acidic residues" evidence="1">
    <location>
        <begin position="143"/>
        <end position="153"/>
    </location>
</feature>
<evidence type="ECO:0000313" key="4">
    <source>
        <dbReference type="Proteomes" id="UP000749559"/>
    </source>
</evidence>
<proteinExistence type="predicted"/>
<evidence type="ECO:0000256" key="2">
    <source>
        <dbReference type="SAM" id="SignalP"/>
    </source>
</evidence>
<evidence type="ECO:0000313" key="3">
    <source>
        <dbReference type="EMBL" id="CAH1774453.1"/>
    </source>
</evidence>
<accession>A0A8S4N2F4</accession>
<feature type="compositionally biased region" description="Acidic residues" evidence="1">
    <location>
        <begin position="308"/>
        <end position="317"/>
    </location>
</feature>
<comment type="caution">
    <text evidence="3">The sequence shown here is derived from an EMBL/GenBank/DDBJ whole genome shotgun (WGS) entry which is preliminary data.</text>
</comment>
<keyword evidence="2" id="KW-0732">Signal</keyword>
<sequence>MFLKSTFAFVLTLGTIQGVLSRPREDYIELSNESDDSTYSPADLNQMRRFWIRFIQKNYLDNTQVPDWLVDEEPDDGNDVGEGMSSGGGGGSGSGRKPIPDWQIDAEQDDENDYMSSGGGQTNEEYEDTRINGKKIMQPKQKTPNEEGIKPSETKQNTSNEKGVNPSQTKQKTPNEEETEPSNTKQKTGNTEGTKPSKTKQRKSNRKDIKPSKTKQKTRNEEGTKPTKTKQKTSNEEGIMPSKSKQKTYNEERVEQSKTDKEIKQKKKNPILYKTLESGHSVEEYKDNEERNDRKKGRYDRHQSAEGIETDEEINLA</sequence>
<dbReference type="Proteomes" id="UP000749559">
    <property type="component" value="Unassembled WGS sequence"/>
</dbReference>
<feature type="chain" id="PRO_5035733728" evidence="2">
    <location>
        <begin position="22"/>
        <end position="317"/>
    </location>
</feature>
<name>A0A8S4N2F4_OWEFU</name>
<protein>
    <submittedName>
        <fullName evidence="3">Uncharacterized protein</fullName>
    </submittedName>
</protein>
<feature type="compositionally biased region" description="Basic and acidic residues" evidence="1">
    <location>
        <begin position="248"/>
        <end position="263"/>
    </location>
</feature>
<feature type="compositionally biased region" description="Polar residues" evidence="1">
    <location>
        <begin position="185"/>
        <end position="196"/>
    </location>
</feature>
<feature type="compositionally biased region" description="Acidic residues" evidence="1">
    <location>
        <begin position="104"/>
        <end position="113"/>
    </location>
</feature>
<feature type="compositionally biased region" description="Polar residues" evidence="1">
    <location>
        <begin position="154"/>
        <end position="172"/>
    </location>
</feature>
<feature type="region of interest" description="Disordered" evidence="1">
    <location>
        <begin position="68"/>
        <end position="317"/>
    </location>
</feature>
<keyword evidence="4" id="KW-1185">Reference proteome</keyword>
<feature type="compositionally biased region" description="Gly residues" evidence="1">
    <location>
        <begin position="84"/>
        <end position="94"/>
    </location>
</feature>